<evidence type="ECO:0000313" key="2">
    <source>
        <dbReference type="EMBL" id="QIP40701.1"/>
    </source>
</evidence>
<keyword evidence="1" id="KW-1133">Transmembrane helix</keyword>
<dbReference type="EMBL" id="CP050124">
    <property type="protein sequence ID" value="QIP40701.1"/>
    <property type="molecule type" value="Genomic_DNA"/>
</dbReference>
<proteinExistence type="predicted"/>
<feature type="transmembrane region" description="Helical" evidence="1">
    <location>
        <begin position="6"/>
        <end position="25"/>
    </location>
</feature>
<dbReference type="AlphaFoldDB" id="A0A6G9CVR2"/>
<protein>
    <submittedName>
        <fullName evidence="2">Uncharacterized protein</fullName>
    </submittedName>
</protein>
<reference evidence="2 3" key="1">
    <citation type="submission" date="2020-03" db="EMBL/GenBank/DDBJ databases">
        <title>Screen low temperature-resistant strains for efficient degradation of petroleum hydrocarbons under the low temperature.</title>
        <authorList>
            <person name="Wang Y."/>
            <person name="Chen J."/>
        </authorList>
    </citation>
    <scope>NUCLEOTIDE SEQUENCE [LARGE SCALE GENOMIC DNA]</scope>
    <source>
        <strain evidence="2 3">KB1</strain>
    </source>
</reference>
<gene>
    <name evidence="2" type="ORF">G9444_3457</name>
</gene>
<keyword evidence="1" id="KW-0812">Transmembrane</keyword>
<dbReference type="Proteomes" id="UP000502345">
    <property type="component" value="Chromosome"/>
</dbReference>
<sequence length="93" mass="10475">MTNYRLLTSLIALGGLAASLYVLVWRDPKQRRAELLDRDRRQARLVVSEFHPHGADTNPRVEATNFSDELIADVSVEIKRAQGSGTWVDVLVE</sequence>
<name>A0A6G9CVR2_RHOER</name>
<evidence type="ECO:0000256" key="1">
    <source>
        <dbReference type="SAM" id="Phobius"/>
    </source>
</evidence>
<evidence type="ECO:0000313" key="3">
    <source>
        <dbReference type="Proteomes" id="UP000502345"/>
    </source>
</evidence>
<keyword evidence="1" id="KW-0472">Membrane</keyword>
<organism evidence="2 3">
    <name type="scientific">Rhodococcus erythropolis</name>
    <name type="common">Arthrobacter picolinophilus</name>
    <dbReference type="NCBI Taxonomy" id="1833"/>
    <lineage>
        <taxon>Bacteria</taxon>
        <taxon>Bacillati</taxon>
        <taxon>Actinomycetota</taxon>
        <taxon>Actinomycetes</taxon>
        <taxon>Mycobacteriales</taxon>
        <taxon>Nocardiaceae</taxon>
        <taxon>Rhodococcus</taxon>
        <taxon>Rhodococcus erythropolis group</taxon>
    </lineage>
</organism>
<accession>A0A6G9CVR2</accession>